<evidence type="ECO:0000256" key="1">
    <source>
        <dbReference type="SAM" id="Phobius"/>
    </source>
</evidence>
<feature type="transmembrane region" description="Helical" evidence="1">
    <location>
        <begin position="155"/>
        <end position="176"/>
    </location>
</feature>
<feature type="transmembrane region" description="Helical" evidence="1">
    <location>
        <begin position="227"/>
        <end position="248"/>
    </location>
</feature>
<dbReference type="EMBL" id="MU006223">
    <property type="protein sequence ID" value="KAF2828017.1"/>
    <property type="molecule type" value="Genomic_DNA"/>
</dbReference>
<evidence type="ECO:0000313" key="3">
    <source>
        <dbReference type="Proteomes" id="UP000799424"/>
    </source>
</evidence>
<keyword evidence="1" id="KW-0472">Membrane</keyword>
<feature type="transmembrane region" description="Helical" evidence="1">
    <location>
        <begin position="61"/>
        <end position="85"/>
    </location>
</feature>
<dbReference type="Proteomes" id="UP000799424">
    <property type="component" value="Unassembled WGS sequence"/>
</dbReference>
<protein>
    <submittedName>
        <fullName evidence="2">Uncharacterized protein</fullName>
    </submittedName>
</protein>
<proteinExistence type="predicted"/>
<keyword evidence="1" id="KW-1133">Transmembrane helix</keyword>
<accession>A0A6A7A5R9</accession>
<evidence type="ECO:0000313" key="2">
    <source>
        <dbReference type="EMBL" id="KAF2828017.1"/>
    </source>
</evidence>
<keyword evidence="3" id="KW-1185">Reference proteome</keyword>
<gene>
    <name evidence="2" type="ORF">CC86DRAFT_405044</name>
</gene>
<sequence>MRLFIPNVNQELEQPKTPWPIILQRTLQPYTQANLKGSLHIISYVVGVFKVLFAKGAWINWLAFMAMCCYLAMILSCMSSAPGFVNLYTVEIKPSEPKRAVIKIGYIGICVQTPEMVENKKDWVCSRFHGNTTKGLDDGLVKLANHARWLQWRGLFMPPLFAAGSLFLSWVTFRLVRNKSDKVTSWAAIFQWFSCAIGFAATLIPVVLGNAMMIVGPIYHSDTQTRFSMGGAVLMATGFGLHLAYIICAKRYHVLVITQVCARLGD</sequence>
<dbReference type="OrthoDB" id="3766606at2759"/>
<dbReference type="AlphaFoldDB" id="A0A6A7A5R9"/>
<reference evidence="2" key="1">
    <citation type="journal article" date="2020" name="Stud. Mycol.">
        <title>101 Dothideomycetes genomes: a test case for predicting lifestyles and emergence of pathogens.</title>
        <authorList>
            <person name="Haridas S."/>
            <person name="Albert R."/>
            <person name="Binder M."/>
            <person name="Bloem J."/>
            <person name="Labutti K."/>
            <person name="Salamov A."/>
            <person name="Andreopoulos B."/>
            <person name="Baker S."/>
            <person name="Barry K."/>
            <person name="Bills G."/>
            <person name="Bluhm B."/>
            <person name="Cannon C."/>
            <person name="Castanera R."/>
            <person name="Culley D."/>
            <person name="Daum C."/>
            <person name="Ezra D."/>
            <person name="Gonzalez J."/>
            <person name="Henrissat B."/>
            <person name="Kuo A."/>
            <person name="Liang C."/>
            <person name="Lipzen A."/>
            <person name="Lutzoni F."/>
            <person name="Magnuson J."/>
            <person name="Mondo S."/>
            <person name="Nolan M."/>
            <person name="Ohm R."/>
            <person name="Pangilinan J."/>
            <person name="Park H.-J."/>
            <person name="Ramirez L."/>
            <person name="Alfaro M."/>
            <person name="Sun H."/>
            <person name="Tritt A."/>
            <person name="Yoshinaga Y."/>
            <person name="Zwiers L.-H."/>
            <person name="Turgeon B."/>
            <person name="Goodwin S."/>
            <person name="Spatafora J."/>
            <person name="Crous P."/>
            <person name="Grigoriev I."/>
        </authorList>
    </citation>
    <scope>NUCLEOTIDE SEQUENCE</scope>
    <source>
        <strain evidence="2">CBS 113818</strain>
    </source>
</reference>
<name>A0A6A7A5R9_9PLEO</name>
<keyword evidence="1" id="KW-0812">Transmembrane</keyword>
<organism evidence="2 3">
    <name type="scientific">Ophiobolus disseminans</name>
    <dbReference type="NCBI Taxonomy" id="1469910"/>
    <lineage>
        <taxon>Eukaryota</taxon>
        <taxon>Fungi</taxon>
        <taxon>Dikarya</taxon>
        <taxon>Ascomycota</taxon>
        <taxon>Pezizomycotina</taxon>
        <taxon>Dothideomycetes</taxon>
        <taxon>Pleosporomycetidae</taxon>
        <taxon>Pleosporales</taxon>
        <taxon>Pleosporineae</taxon>
        <taxon>Phaeosphaeriaceae</taxon>
        <taxon>Ophiobolus</taxon>
    </lineage>
</organism>
<feature type="transmembrane region" description="Helical" evidence="1">
    <location>
        <begin position="188"/>
        <end position="215"/>
    </location>
</feature>